<dbReference type="Pfam" id="PF12697">
    <property type="entry name" value="Abhydrolase_6"/>
    <property type="match status" value="1"/>
</dbReference>
<accession>A0ABQ2ARS4</accession>
<dbReference type="PANTHER" id="PTHR43798">
    <property type="entry name" value="MONOACYLGLYCEROL LIPASE"/>
    <property type="match status" value="1"/>
</dbReference>
<feature type="domain" description="AB hydrolase-1" evidence="1">
    <location>
        <begin position="53"/>
        <end position="264"/>
    </location>
</feature>
<organism evidence="2 3">
    <name type="scientific">Arthrobacter liuii</name>
    <dbReference type="NCBI Taxonomy" id="1476996"/>
    <lineage>
        <taxon>Bacteria</taxon>
        <taxon>Bacillati</taxon>
        <taxon>Actinomycetota</taxon>
        <taxon>Actinomycetes</taxon>
        <taxon>Micrococcales</taxon>
        <taxon>Micrococcaceae</taxon>
        <taxon>Arthrobacter</taxon>
    </lineage>
</organism>
<proteinExistence type="predicted"/>
<dbReference type="Gene3D" id="3.40.50.1820">
    <property type="entry name" value="alpha/beta hydrolase"/>
    <property type="match status" value="1"/>
</dbReference>
<dbReference type="Proteomes" id="UP000643279">
    <property type="component" value="Unassembled WGS sequence"/>
</dbReference>
<protein>
    <recommendedName>
        <fullName evidence="1">AB hydrolase-1 domain-containing protein</fullName>
    </recommendedName>
</protein>
<dbReference type="SUPFAM" id="SSF53474">
    <property type="entry name" value="alpha/beta-Hydrolases"/>
    <property type="match status" value="1"/>
</dbReference>
<keyword evidence="3" id="KW-1185">Reference proteome</keyword>
<dbReference type="InterPro" id="IPR050266">
    <property type="entry name" value="AB_hydrolase_sf"/>
</dbReference>
<dbReference type="InterPro" id="IPR029058">
    <property type="entry name" value="AB_hydrolase_fold"/>
</dbReference>
<evidence type="ECO:0000259" key="1">
    <source>
        <dbReference type="Pfam" id="PF12697"/>
    </source>
</evidence>
<comment type="caution">
    <text evidence="2">The sequence shown here is derived from an EMBL/GenBank/DDBJ whole genome shotgun (WGS) entry which is preliminary data.</text>
</comment>
<evidence type="ECO:0000313" key="2">
    <source>
        <dbReference type="EMBL" id="GGH95218.1"/>
    </source>
</evidence>
<evidence type="ECO:0000313" key="3">
    <source>
        <dbReference type="Proteomes" id="UP000643279"/>
    </source>
</evidence>
<dbReference type="EMBL" id="BMFW01000007">
    <property type="protein sequence ID" value="GGH95218.1"/>
    <property type="molecule type" value="Genomic_DNA"/>
</dbReference>
<name>A0ABQ2ARS4_9MICC</name>
<gene>
    <name evidence="2" type="ORF">GCM10007170_20230</name>
</gene>
<dbReference type="InterPro" id="IPR000073">
    <property type="entry name" value="AB_hydrolase_1"/>
</dbReference>
<dbReference type="PANTHER" id="PTHR43798:SF33">
    <property type="entry name" value="HYDROLASE, PUTATIVE (AFU_ORTHOLOGUE AFUA_2G14860)-RELATED"/>
    <property type="match status" value="1"/>
</dbReference>
<dbReference type="RefSeq" id="WP_229748413.1">
    <property type="nucleotide sequence ID" value="NZ_BMFW01000007.1"/>
</dbReference>
<sequence>MRALLARPQGGKGPRLLSADVEAHGLTGRILWADGTPAPGLESAGIPAPTAYILIHGIGVSHRYLRRLHGELASDAPTYSLDLPGFAGTPKPGRPLSVEDYGAFIAQALKASGITSYILVGHSMGVQFAIEAALYAPGQAQRLVLMGPVVDSRHRSVPRQGMALFLDALLRESAGSNWIVFTDYFRCGPRWYSTELPVMMAYPTEQRLAGITVPVLVLRGNHDQVAGADWSLRLAQAVPQGSFAEIPRAGHVVQHLRPQPVADAIRSWAVPPSAAS</sequence>
<reference evidence="3" key="1">
    <citation type="journal article" date="2019" name="Int. J. Syst. Evol. Microbiol.">
        <title>The Global Catalogue of Microorganisms (GCM) 10K type strain sequencing project: providing services to taxonomists for standard genome sequencing and annotation.</title>
        <authorList>
            <consortium name="The Broad Institute Genomics Platform"/>
            <consortium name="The Broad Institute Genome Sequencing Center for Infectious Disease"/>
            <person name="Wu L."/>
            <person name="Ma J."/>
        </authorList>
    </citation>
    <scope>NUCLEOTIDE SEQUENCE [LARGE SCALE GENOMIC DNA]</scope>
    <source>
        <strain evidence="3">CGMCC 1.12778</strain>
    </source>
</reference>